<evidence type="ECO:0000259" key="2">
    <source>
        <dbReference type="PROSITE" id="PS50011"/>
    </source>
</evidence>
<dbReference type="OrthoDB" id="9992527at2759"/>
<reference evidence="3" key="1">
    <citation type="submission" date="2022-10" db="EMBL/GenBank/DDBJ databases">
        <title>Tapping the CABI collections for fungal endophytes: first genome assemblies for Collariella, Neodidymelliopsis, Ascochyta clinopodiicola, Didymella pomorum, Didymosphaeria variabile, Neocosmospora piperis and Neocucurbitaria cava.</title>
        <authorList>
            <person name="Hill R."/>
        </authorList>
    </citation>
    <scope>NUCLEOTIDE SEQUENCE</scope>
    <source>
        <strain evidence="3">IMI 366586</strain>
    </source>
</reference>
<feature type="compositionally biased region" description="Basic and acidic residues" evidence="1">
    <location>
        <begin position="331"/>
        <end position="344"/>
    </location>
</feature>
<dbReference type="PANTHER" id="PTHR24359">
    <property type="entry name" value="SERINE/THREONINE-PROTEIN KINASE SBK1"/>
    <property type="match status" value="1"/>
</dbReference>
<evidence type="ECO:0000256" key="1">
    <source>
        <dbReference type="SAM" id="MobiDB-lite"/>
    </source>
</evidence>
<evidence type="ECO:0000313" key="3">
    <source>
        <dbReference type="EMBL" id="KAJ4317349.1"/>
    </source>
</evidence>
<dbReference type="AlphaFoldDB" id="A0A9W9BLQ7"/>
<name>A0A9W9BLQ7_9HYPO</name>
<dbReference type="SUPFAM" id="SSF56112">
    <property type="entry name" value="Protein kinase-like (PK-like)"/>
    <property type="match status" value="1"/>
</dbReference>
<dbReference type="CDD" id="cd00180">
    <property type="entry name" value="PKc"/>
    <property type="match status" value="1"/>
</dbReference>
<organism evidence="3 4">
    <name type="scientific">Fusarium piperis</name>
    <dbReference type="NCBI Taxonomy" id="1435070"/>
    <lineage>
        <taxon>Eukaryota</taxon>
        <taxon>Fungi</taxon>
        <taxon>Dikarya</taxon>
        <taxon>Ascomycota</taxon>
        <taxon>Pezizomycotina</taxon>
        <taxon>Sordariomycetes</taxon>
        <taxon>Hypocreomycetidae</taxon>
        <taxon>Hypocreales</taxon>
        <taxon>Nectriaceae</taxon>
        <taxon>Fusarium</taxon>
        <taxon>Fusarium solani species complex</taxon>
    </lineage>
</organism>
<feature type="domain" description="Protein kinase" evidence="2">
    <location>
        <begin position="57"/>
        <end position="417"/>
    </location>
</feature>
<dbReference type="EMBL" id="JAPEUR010000162">
    <property type="protein sequence ID" value="KAJ4317349.1"/>
    <property type="molecule type" value="Genomic_DNA"/>
</dbReference>
<keyword evidence="4" id="KW-1185">Reference proteome</keyword>
<gene>
    <name evidence="3" type="ORF">N0V84_007406</name>
</gene>
<dbReference type="InterPro" id="IPR011009">
    <property type="entry name" value="Kinase-like_dom_sf"/>
</dbReference>
<comment type="caution">
    <text evidence="3">The sequence shown here is derived from an EMBL/GenBank/DDBJ whole genome shotgun (WGS) entry which is preliminary data.</text>
</comment>
<evidence type="ECO:0000313" key="4">
    <source>
        <dbReference type="Proteomes" id="UP001140502"/>
    </source>
</evidence>
<dbReference type="Gene3D" id="1.10.510.10">
    <property type="entry name" value="Transferase(Phosphotransferase) domain 1"/>
    <property type="match status" value="1"/>
</dbReference>
<proteinExistence type="predicted"/>
<accession>A0A9W9BLQ7</accession>
<sequence length="599" mass="67715">MERDDSNLPFWEIPYAWKESLGKFWDEQWMFCPLEFSKELIFKRKLHARQILPVTYRESLRPHALASDGPSIRKVEIHPACNTMTEANTPVVFKVFRGSGLETMYQAEANTYKRLRERPVAQKTIATHYGSFSFEETDTRIIILEYAVNGSLLDFFKKASPPVTPEESKLLWKAMFALLQGLYALHNLDRQPIEGDPANVFTAAIHGDIKPDNILVFPCAEKSTHGEHVGFNVRFKLADFGLAESGRVSKINGHIKIKNEGNRMYSAPECYPNYAVQSQLRPVVTPKADVWSLGAVYSEVLVWSIAGELRRNEYCLSWSPPTSDRGPMSRVGEDGMMHKNDQRRPSHPRSTTPHTEPPATSHRAAGQTVAPKPSNGQAPPVEELYVEELYEKLWKKKSKGLSIGRARDMFQRKHSDISIELPQMESAWSLIKAKDGRDQIILIDNFISMQPYIKEVAKTARVVSYVTKVADTDGMDLFFASDSTKSQKHTTSTTVESAIKGMKLVKGKCNMKNCLHNITKAVFKDGIKPTSIYVYTDAVWEDADEVANVIKKSIARLVEAKEDPSTLMFQFIQFGNDKDGTICLQKLDNECKEKHGTVE</sequence>
<dbReference type="PANTHER" id="PTHR24359:SF1">
    <property type="entry name" value="INHIBITOR OF NUCLEAR FACTOR KAPPA-B KINASE EPSILON SUBUNIT HOMOLOG 1-RELATED"/>
    <property type="match status" value="1"/>
</dbReference>
<dbReference type="InterPro" id="IPR000719">
    <property type="entry name" value="Prot_kinase_dom"/>
</dbReference>
<dbReference type="Proteomes" id="UP001140502">
    <property type="component" value="Unassembled WGS sequence"/>
</dbReference>
<dbReference type="GO" id="GO:0005524">
    <property type="term" value="F:ATP binding"/>
    <property type="evidence" value="ECO:0007669"/>
    <property type="project" value="InterPro"/>
</dbReference>
<dbReference type="Pfam" id="PF00069">
    <property type="entry name" value="Pkinase"/>
    <property type="match status" value="1"/>
</dbReference>
<dbReference type="SMART" id="SM00220">
    <property type="entry name" value="S_TKc"/>
    <property type="match status" value="1"/>
</dbReference>
<dbReference type="GO" id="GO:0004674">
    <property type="term" value="F:protein serine/threonine kinase activity"/>
    <property type="evidence" value="ECO:0007669"/>
    <property type="project" value="TreeGrafter"/>
</dbReference>
<protein>
    <recommendedName>
        <fullName evidence="2">Protein kinase domain-containing protein</fullName>
    </recommendedName>
</protein>
<dbReference type="PROSITE" id="PS50011">
    <property type="entry name" value="PROTEIN_KINASE_DOM"/>
    <property type="match status" value="1"/>
</dbReference>
<feature type="region of interest" description="Disordered" evidence="1">
    <location>
        <begin position="318"/>
        <end position="380"/>
    </location>
</feature>